<protein>
    <submittedName>
        <fullName evidence="1">DUF2573 family protein</fullName>
    </submittedName>
</protein>
<accession>A0ABW5RRI9</accession>
<organism evidence="1 2">
    <name type="scientific">Bacillus seohaeanensis</name>
    <dbReference type="NCBI Taxonomy" id="284580"/>
    <lineage>
        <taxon>Bacteria</taxon>
        <taxon>Bacillati</taxon>
        <taxon>Bacillota</taxon>
        <taxon>Bacilli</taxon>
        <taxon>Bacillales</taxon>
        <taxon>Bacillaceae</taxon>
        <taxon>Bacillus</taxon>
    </lineage>
</organism>
<gene>
    <name evidence="1" type="ORF">ACFSUL_05615</name>
</gene>
<comment type="caution">
    <text evidence="1">The sequence shown here is derived from an EMBL/GenBank/DDBJ whole genome shotgun (WGS) entry which is preliminary data.</text>
</comment>
<keyword evidence="2" id="KW-1185">Reference proteome</keyword>
<dbReference type="Proteomes" id="UP001597506">
    <property type="component" value="Unassembled WGS sequence"/>
</dbReference>
<name>A0ABW5RRI9_9BACI</name>
<dbReference type="EMBL" id="JBHUMF010000013">
    <property type="protein sequence ID" value="MFD2680227.1"/>
    <property type="molecule type" value="Genomic_DNA"/>
</dbReference>
<dbReference type="Pfam" id="PF10835">
    <property type="entry name" value="DUF2573"/>
    <property type="match status" value="1"/>
</dbReference>
<dbReference type="InterPro" id="IPR020393">
    <property type="entry name" value="Uncharacterised_YusU"/>
</dbReference>
<evidence type="ECO:0000313" key="2">
    <source>
        <dbReference type="Proteomes" id="UP001597506"/>
    </source>
</evidence>
<sequence>MNEFEKQFEALVEKYTELLIGESTEKRKDMVTKYALYSFIAKNMPPLVKHWNSLYPEAKDEMKTIIGDIKEWNEMHRMNQKKQEDE</sequence>
<reference evidence="2" key="1">
    <citation type="journal article" date="2019" name="Int. J. Syst. Evol. Microbiol.">
        <title>The Global Catalogue of Microorganisms (GCM) 10K type strain sequencing project: providing services to taxonomists for standard genome sequencing and annotation.</title>
        <authorList>
            <consortium name="The Broad Institute Genomics Platform"/>
            <consortium name="The Broad Institute Genome Sequencing Center for Infectious Disease"/>
            <person name="Wu L."/>
            <person name="Ma J."/>
        </authorList>
    </citation>
    <scope>NUCLEOTIDE SEQUENCE [LARGE SCALE GENOMIC DNA]</scope>
    <source>
        <strain evidence="2">KCTC 3913</strain>
    </source>
</reference>
<evidence type="ECO:0000313" key="1">
    <source>
        <dbReference type="EMBL" id="MFD2680227.1"/>
    </source>
</evidence>
<proteinExistence type="predicted"/>
<dbReference type="RefSeq" id="WP_377933489.1">
    <property type="nucleotide sequence ID" value="NZ_JBHUMF010000013.1"/>
</dbReference>